<organism evidence="4">
    <name type="scientific">Chaetoceros debilis</name>
    <dbReference type="NCBI Taxonomy" id="122233"/>
    <lineage>
        <taxon>Eukaryota</taxon>
        <taxon>Sar</taxon>
        <taxon>Stramenopiles</taxon>
        <taxon>Ochrophyta</taxon>
        <taxon>Bacillariophyta</taxon>
        <taxon>Coscinodiscophyceae</taxon>
        <taxon>Chaetocerotophycidae</taxon>
        <taxon>Chaetocerotales</taxon>
        <taxon>Chaetocerotaceae</taxon>
        <taxon>Chaetoceros</taxon>
    </lineage>
</organism>
<proteinExistence type="predicted"/>
<accession>A0A7S3V7H5</accession>
<keyword evidence="2" id="KW-1133">Transmembrane helix</keyword>
<dbReference type="AlphaFoldDB" id="A0A7S3V7H5"/>
<keyword evidence="2" id="KW-0472">Membrane</keyword>
<feature type="chain" id="PRO_5030605429" evidence="3">
    <location>
        <begin position="30"/>
        <end position="204"/>
    </location>
</feature>
<keyword evidence="3" id="KW-0732">Signal</keyword>
<keyword evidence="2" id="KW-0812">Transmembrane</keyword>
<evidence type="ECO:0000256" key="1">
    <source>
        <dbReference type="SAM" id="MobiDB-lite"/>
    </source>
</evidence>
<evidence type="ECO:0000256" key="2">
    <source>
        <dbReference type="SAM" id="Phobius"/>
    </source>
</evidence>
<name>A0A7S3V7H5_9STRA</name>
<evidence type="ECO:0000256" key="3">
    <source>
        <dbReference type="SAM" id="SignalP"/>
    </source>
</evidence>
<feature type="transmembrane region" description="Helical" evidence="2">
    <location>
        <begin position="100"/>
        <end position="123"/>
    </location>
</feature>
<reference evidence="4" key="1">
    <citation type="submission" date="2021-01" db="EMBL/GenBank/DDBJ databases">
        <authorList>
            <person name="Corre E."/>
            <person name="Pelletier E."/>
            <person name="Niang G."/>
            <person name="Scheremetjew M."/>
            <person name="Finn R."/>
            <person name="Kale V."/>
            <person name="Holt S."/>
            <person name="Cochrane G."/>
            <person name="Meng A."/>
            <person name="Brown T."/>
            <person name="Cohen L."/>
        </authorList>
    </citation>
    <scope>NUCLEOTIDE SEQUENCE</scope>
    <source>
        <strain evidence="4">MM31A-1</strain>
    </source>
</reference>
<evidence type="ECO:0000313" key="4">
    <source>
        <dbReference type="EMBL" id="CAE0461910.1"/>
    </source>
</evidence>
<feature type="region of interest" description="Disordered" evidence="1">
    <location>
        <begin position="182"/>
        <end position="204"/>
    </location>
</feature>
<dbReference type="EMBL" id="HBIO01008817">
    <property type="protein sequence ID" value="CAE0461910.1"/>
    <property type="molecule type" value="Transcribed_RNA"/>
</dbReference>
<sequence>MISLPRNPANLVVASLVSILIVSCGLTDAFMSPQTFVGTYVQNQNRQVFLENPNTKLNMISNNGVITVNDFLSASTSLVLSDDAQAVAQANSALEGVRTFFIIITAFVFGLAGLTFVTATFIVPQAASRLEEDTKRIKPGLWEEYEAKLLEGETMAQRPDLLQELGNIMQPLIIADFEESADAKGTAPVKKDKNIVDNGDQWSD</sequence>
<gene>
    <name evidence="4" type="ORF">CDEB00056_LOCUS6751</name>
</gene>
<protein>
    <submittedName>
        <fullName evidence="4">Uncharacterized protein</fullName>
    </submittedName>
</protein>
<dbReference type="PROSITE" id="PS51257">
    <property type="entry name" value="PROKAR_LIPOPROTEIN"/>
    <property type="match status" value="1"/>
</dbReference>
<feature type="signal peptide" evidence="3">
    <location>
        <begin position="1"/>
        <end position="29"/>
    </location>
</feature>